<dbReference type="EMBL" id="JH159161">
    <property type="protein sequence ID" value="EGZ08533.1"/>
    <property type="molecule type" value="Genomic_DNA"/>
</dbReference>
<protein>
    <submittedName>
        <fullName evidence="2">Uncharacterized protein</fullName>
    </submittedName>
</protein>
<feature type="compositionally biased region" description="Acidic residues" evidence="1">
    <location>
        <begin position="389"/>
        <end position="403"/>
    </location>
</feature>
<evidence type="ECO:0000256" key="1">
    <source>
        <dbReference type="SAM" id="MobiDB-lite"/>
    </source>
</evidence>
<dbReference type="KEGG" id="psoj:PHYSODRAFT_440725"/>
<dbReference type="AlphaFoldDB" id="G5A9F8"/>
<feature type="region of interest" description="Disordered" evidence="1">
    <location>
        <begin position="389"/>
        <end position="411"/>
    </location>
</feature>
<evidence type="ECO:0000313" key="3">
    <source>
        <dbReference type="Proteomes" id="UP000002640"/>
    </source>
</evidence>
<dbReference type="InParanoid" id="G5A9F8"/>
<evidence type="ECO:0000313" key="2">
    <source>
        <dbReference type="EMBL" id="EGZ08533.1"/>
    </source>
</evidence>
<accession>G5A9F8</accession>
<organism evidence="2 3">
    <name type="scientific">Phytophthora sojae (strain P6497)</name>
    <name type="common">Soybean stem and root rot agent</name>
    <name type="synonym">Phytophthora megasperma f. sp. glycines</name>
    <dbReference type="NCBI Taxonomy" id="1094619"/>
    <lineage>
        <taxon>Eukaryota</taxon>
        <taxon>Sar</taxon>
        <taxon>Stramenopiles</taxon>
        <taxon>Oomycota</taxon>
        <taxon>Peronosporomycetes</taxon>
        <taxon>Peronosporales</taxon>
        <taxon>Peronosporaceae</taxon>
        <taxon>Phytophthora</taxon>
    </lineage>
</organism>
<dbReference type="STRING" id="1094619.G5A9F8"/>
<dbReference type="RefSeq" id="XP_009536705.1">
    <property type="nucleotide sequence ID" value="XM_009538410.1"/>
</dbReference>
<sequence length="462" mass="52070">MGAATSTELVDCVVDGDIQQLKTLLHDHEADAQSKDAAWELQLEEAVHTVVASELESGQQLQQLQITLELLLHARPEAWSSTASSQVYSTEEGEEDTITTATSNSAGWSACHRACATGNLAFVSFALQHYRAQFELQTRDTFGLFPVDLVPPELLMSAAEIQDYLRRERDTTKPSTARARRCFALQHLRERKAVLQDQQVRSLLGDSKLEIPSRTTNQDGEEVPRAGEFFVAFEPRRERLSLDLECNMGHVHEREAPLHVNYRLPLTEMFVNGYFQLIWREIGDARSEKPHYDAQVTGLRDECARFLHKEAPPQPQQTQNEEACQHRPLDGPSTSSVVVGCFPVDVAHLPADSVCHVLFIACDRHMLHRTIALSTEGLAIQTADIEDDSDDYYSDSTSDEDQHEENAVEEKPEVEIKQTGYTFFVGGEEFSHPNSVFAGQSFPDVESFEAFLRELRVKKQRR</sequence>
<dbReference type="Proteomes" id="UP000002640">
    <property type="component" value="Unassembled WGS sequence"/>
</dbReference>
<dbReference type="GeneID" id="20652649"/>
<gene>
    <name evidence="2" type="ORF">PHYSODRAFT_440725</name>
</gene>
<reference evidence="2 3" key="1">
    <citation type="journal article" date="2006" name="Science">
        <title>Phytophthora genome sequences uncover evolutionary origins and mechanisms of pathogenesis.</title>
        <authorList>
            <person name="Tyler B.M."/>
            <person name="Tripathy S."/>
            <person name="Zhang X."/>
            <person name="Dehal P."/>
            <person name="Jiang R.H."/>
            <person name="Aerts A."/>
            <person name="Arredondo F.D."/>
            <person name="Baxter L."/>
            <person name="Bensasson D."/>
            <person name="Beynon J.L."/>
            <person name="Chapman J."/>
            <person name="Damasceno C.M."/>
            <person name="Dorrance A.E."/>
            <person name="Dou D."/>
            <person name="Dickerman A.W."/>
            <person name="Dubchak I.L."/>
            <person name="Garbelotto M."/>
            <person name="Gijzen M."/>
            <person name="Gordon S.G."/>
            <person name="Govers F."/>
            <person name="Grunwald N.J."/>
            <person name="Huang W."/>
            <person name="Ivors K.L."/>
            <person name="Jones R.W."/>
            <person name="Kamoun S."/>
            <person name="Krampis K."/>
            <person name="Lamour K.H."/>
            <person name="Lee M.K."/>
            <person name="McDonald W.H."/>
            <person name="Medina M."/>
            <person name="Meijer H.J."/>
            <person name="Nordberg E.K."/>
            <person name="Maclean D.J."/>
            <person name="Ospina-Giraldo M.D."/>
            <person name="Morris P.F."/>
            <person name="Phuntumart V."/>
            <person name="Putnam N.H."/>
            <person name="Rash S."/>
            <person name="Rose J.K."/>
            <person name="Sakihama Y."/>
            <person name="Salamov A.A."/>
            <person name="Savidor A."/>
            <person name="Scheuring C.F."/>
            <person name="Smith B.M."/>
            <person name="Sobral B.W."/>
            <person name="Terry A."/>
            <person name="Torto-Alalibo T.A."/>
            <person name="Win J."/>
            <person name="Xu Z."/>
            <person name="Zhang H."/>
            <person name="Grigoriev I.V."/>
            <person name="Rokhsar D.S."/>
            <person name="Boore J.L."/>
        </authorList>
    </citation>
    <scope>NUCLEOTIDE SEQUENCE [LARGE SCALE GENOMIC DNA]</scope>
    <source>
        <strain evidence="2 3">P6497</strain>
    </source>
</reference>
<proteinExistence type="predicted"/>
<dbReference type="OMA" id="HARPEAW"/>
<feature type="non-terminal residue" evidence="2">
    <location>
        <position position="462"/>
    </location>
</feature>
<keyword evidence="3" id="KW-1185">Reference proteome</keyword>
<name>G5A9F8_PHYSP</name>